<dbReference type="PROSITE" id="PS00211">
    <property type="entry name" value="ABC_TRANSPORTER_1"/>
    <property type="match status" value="1"/>
</dbReference>
<dbReference type="InterPro" id="IPR003593">
    <property type="entry name" value="AAA+_ATPase"/>
</dbReference>
<comment type="similarity">
    <text evidence="11">Belongs to the ABC transporter superfamily. Macrolide exporter (TC 3.A.1.122) family.</text>
</comment>
<keyword evidence="9 12" id="KW-1133">Transmembrane helix</keyword>
<evidence type="ECO:0000256" key="9">
    <source>
        <dbReference type="ARBA" id="ARBA00022989"/>
    </source>
</evidence>
<sequence length="636" mass="68734">MQVLTVKDIRKSYQLADGNELKVLKGINATFEAGEFVSIVGESGGGKSTLMNIIAGLDSNYQGTIEVNGQTLKAMSESELDQYRRESIGFVFQSFNLISHLTVLENVLVGLEMTKLTRRQQIAKAMQLLKEVGLSSRESVYPNQLSGGQKQRVAIARALANDPQIIIADEPTGALDEQNTQAILKLLDQIAAAGKLVIAVTHSQAVAAHGTRIIHLDNGVLDCDETLKAPVAVNQPATSLATKHLSLLATMQMALKHMQRNLGTNLLITLGGAVGIFSVVLMLALGRGVGGYIRHEITGNLNPTTVEVTHKVKDGNNAAVKMTQQDTQRLRNLKNVTQVGDGYFMPSVQVQYRGRNVTTSYSQTYNKTFLNKNIIKGQNPTGQNQIVLSKDVAKKYDKSNYQAMLGRDVTIYINVNGAHQKPVLLKQRVKVVGLTKSQNTAVISWPTLAKMAQRQGVTLQPTFLAVTVNKLSNVKSFQAQVKALNYDLTGIGSYIDTINQYINLASYVLAGIAAVSLLVSAITIIVVLYINVGTRTKEIGILRALGVRKADIRSLFVSEALILGLLYSVIGVALAALLGVVANSIAVKFVHYQIIQVAPVFVLSAILVGVVISLIAAWAPARKAAKLDPVEALSYE</sequence>
<dbReference type="Pfam" id="PF12704">
    <property type="entry name" value="MacB_PCD"/>
    <property type="match status" value="1"/>
</dbReference>
<organism evidence="14 15">
    <name type="scientific">Lactiplantibacillus fabifermentans T30PCM01</name>
    <dbReference type="NCBI Taxonomy" id="1400520"/>
    <lineage>
        <taxon>Bacteria</taxon>
        <taxon>Bacillati</taxon>
        <taxon>Bacillota</taxon>
        <taxon>Bacilli</taxon>
        <taxon>Lactobacillales</taxon>
        <taxon>Lactobacillaceae</taxon>
        <taxon>Lactiplantibacillus</taxon>
    </lineage>
</organism>
<evidence type="ECO:0000256" key="2">
    <source>
        <dbReference type="ARBA" id="ARBA00022448"/>
    </source>
</evidence>
<evidence type="ECO:0000256" key="4">
    <source>
        <dbReference type="ARBA" id="ARBA00022519"/>
    </source>
</evidence>
<dbReference type="eggNOG" id="COG1136">
    <property type="taxonomic scope" value="Bacteria"/>
</dbReference>
<keyword evidence="3" id="KW-1003">Cell membrane</keyword>
<keyword evidence="10 12" id="KW-0472">Membrane</keyword>
<keyword evidence="8" id="KW-0029">Amino-acid transport</keyword>
<evidence type="ECO:0000256" key="12">
    <source>
        <dbReference type="SAM" id="Phobius"/>
    </source>
</evidence>
<evidence type="ECO:0000256" key="10">
    <source>
        <dbReference type="ARBA" id="ARBA00023136"/>
    </source>
</evidence>
<dbReference type="FunFam" id="3.40.50.300:FF:000032">
    <property type="entry name" value="Export ABC transporter ATP-binding protein"/>
    <property type="match status" value="1"/>
</dbReference>
<keyword evidence="5 12" id="KW-0812">Transmembrane</keyword>
<dbReference type="InterPro" id="IPR003838">
    <property type="entry name" value="ABC3_permease_C"/>
</dbReference>
<dbReference type="STRING" id="1400520.LFAB_16740"/>
<gene>
    <name evidence="14" type="ORF">LFAB_16740</name>
</gene>
<dbReference type="GO" id="GO:0098796">
    <property type="term" value="C:membrane protein complex"/>
    <property type="evidence" value="ECO:0007669"/>
    <property type="project" value="UniProtKB-ARBA"/>
</dbReference>
<keyword evidence="7 14" id="KW-0067">ATP-binding</keyword>
<evidence type="ECO:0000256" key="11">
    <source>
        <dbReference type="ARBA" id="ARBA00038388"/>
    </source>
</evidence>
<dbReference type="InterPro" id="IPR003439">
    <property type="entry name" value="ABC_transporter-like_ATP-bd"/>
</dbReference>
<dbReference type="PATRIC" id="fig|1400520.3.peg.3291"/>
<protein>
    <submittedName>
        <fullName evidence="14">ABC transporter ATP-binding protein</fullName>
    </submittedName>
</protein>
<dbReference type="Gene3D" id="3.40.50.300">
    <property type="entry name" value="P-loop containing nucleotide triphosphate hydrolases"/>
    <property type="match status" value="1"/>
</dbReference>
<dbReference type="Pfam" id="PF00005">
    <property type="entry name" value="ABC_tran"/>
    <property type="match status" value="1"/>
</dbReference>
<comment type="subcellular location">
    <subcellularLocation>
        <location evidence="1">Cell inner membrane</location>
        <topology evidence="1">Multi-pass membrane protein</topology>
    </subcellularLocation>
</comment>
<dbReference type="GO" id="GO:0005524">
    <property type="term" value="F:ATP binding"/>
    <property type="evidence" value="ECO:0007669"/>
    <property type="project" value="UniProtKB-KW"/>
</dbReference>
<keyword evidence="2" id="KW-0813">Transport</keyword>
<dbReference type="OrthoDB" id="2079174at2"/>
<accession>W6T3S3</accession>
<comment type="caution">
    <text evidence="14">The sequence shown here is derived from an EMBL/GenBank/DDBJ whole genome shotgun (WGS) entry which is preliminary data.</text>
</comment>
<proteinExistence type="inferred from homology"/>
<dbReference type="Proteomes" id="UP000019247">
    <property type="component" value="Unassembled WGS sequence"/>
</dbReference>
<evidence type="ECO:0000256" key="5">
    <source>
        <dbReference type="ARBA" id="ARBA00022692"/>
    </source>
</evidence>
<keyword evidence="4" id="KW-0997">Cell inner membrane</keyword>
<dbReference type="RefSeq" id="WP_033614873.1">
    <property type="nucleotide sequence ID" value="NZ_KK036540.1"/>
</dbReference>
<dbReference type="CDD" id="cd03255">
    <property type="entry name" value="ABC_MJ0796_LolCDE_FtsE"/>
    <property type="match status" value="1"/>
</dbReference>
<evidence type="ECO:0000313" key="14">
    <source>
        <dbReference type="EMBL" id="ETY72531.1"/>
    </source>
</evidence>
<dbReference type="EMBL" id="AWWK01000094">
    <property type="protein sequence ID" value="ETY72531.1"/>
    <property type="molecule type" value="Genomic_DNA"/>
</dbReference>
<dbReference type="GO" id="GO:0016887">
    <property type="term" value="F:ATP hydrolysis activity"/>
    <property type="evidence" value="ECO:0007669"/>
    <property type="project" value="InterPro"/>
</dbReference>
<dbReference type="SMART" id="SM00382">
    <property type="entry name" value="AAA"/>
    <property type="match status" value="1"/>
</dbReference>
<feature type="transmembrane region" description="Helical" evidence="12">
    <location>
        <begin position="555"/>
        <end position="582"/>
    </location>
</feature>
<dbReference type="GO" id="GO:0006865">
    <property type="term" value="P:amino acid transport"/>
    <property type="evidence" value="ECO:0007669"/>
    <property type="project" value="UniProtKB-KW"/>
</dbReference>
<evidence type="ECO:0000259" key="13">
    <source>
        <dbReference type="PROSITE" id="PS50893"/>
    </source>
</evidence>
<dbReference type="PANTHER" id="PTHR42798:SF6">
    <property type="entry name" value="CELL DIVISION ATP-BINDING PROTEIN FTSE"/>
    <property type="match status" value="1"/>
</dbReference>
<reference evidence="14 15" key="1">
    <citation type="journal article" date="2014" name="Genome Announc.">
        <title>Genome Sequence of Lactobacillus fabifermentans Strain T30PCM01, Isolated from Fermenting Grape Marc.</title>
        <authorList>
            <person name="Treu L."/>
            <person name="Vendramin V."/>
            <person name="Bovo B."/>
            <person name="Giacomini A."/>
            <person name="Corich V."/>
            <person name="Campanaro S."/>
        </authorList>
    </citation>
    <scope>NUCLEOTIDE SEQUENCE [LARGE SCALE GENOMIC DNA]</scope>
    <source>
        <strain evidence="14 15">T30PCM01</strain>
    </source>
</reference>
<dbReference type="PANTHER" id="PTHR42798">
    <property type="entry name" value="LIPOPROTEIN-RELEASING SYSTEM ATP-BINDING PROTEIN LOLD"/>
    <property type="match status" value="1"/>
</dbReference>
<evidence type="ECO:0000256" key="3">
    <source>
        <dbReference type="ARBA" id="ARBA00022475"/>
    </source>
</evidence>
<keyword evidence="6" id="KW-0547">Nucleotide-binding</keyword>
<evidence type="ECO:0000256" key="1">
    <source>
        <dbReference type="ARBA" id="ARBA00004429"/>
    </source>
</evidence>
<dbReference type="PROSITE" id="PS50893">
    <property type="entry name" value="ABC_TRANSPORTER_2"/>
    <property type="match status" value="1"/>
</dbReference>
<dbReference type="InterPro" id="IPR017911">
    <property type="entry name" value="MacB-like_ATP-bd"/>
</dbReference>
<dbReference type="HOGENOM" id="CLU_000604_78_2_9"/>
<dbReference type="GO" id="GO:0022857">
    <property type="term" value="F:transmembrane transporter activity"/>
    <property type="evidence" value="ECO:0007669"/>
    <property type="project" value="UniProtKB-ARBA"/>
</dbReference>
<dbReference type="InterPro" id="IPR027417">
    <property type="entry name" value="P-loop_NTPase"/>
</dbReference>
<feature type="domain" description="ABC transporter" evidence="13">
    <location>
        <begin position="4"/>
        <end position="243"/>
    </location>
</feature>
<dbReference type="GO" id="GO:0005886">
    <property type="term" value="C:plasma membrane"/>
    <property type="evidence" value="ECO:0007669"/>
    <property type="project" value="UniProtKB-SubCell"/>
</dbReference>
<feature type="transmembrane region" description="Helical" evidence="12">
    <location>
        <begin position="507"/>
        <end position="534"/>
    </location>
</feature>
<dbReference type="InterPro" id="IPR025857">
    <property type="entry name" value="MacB_PCD"/>
</dbReference>
<feature type="transmembrane region" description="Helical" evidence="12">
    <location>
        <begin position="262"/>
        <end position="285"/>
    </location>
</feature>
<dbReference type="Pfam" id="PF02687">
    <property type="entry name" value="FtsX"/>
    <property type="match status" value="1"/>
</dbReference>
<dbReference type="InterPro" id="IPR017871">
    <property type="entry name" value="ABC_transporter-like_CS"/>
</dbReference>
<evidence type="ECO:0000256" key="8">
    <source>
        <dbReference type="ARBA" id="ARBA00022970"/>
    </source>
</evidence>
<evidence type="ECO:0000256" key="6">
    <source>
        <dbReference type="ARBA" id="ARBA00022741"/>
    </source>
</evidence>
<evidence type="ECO:0000256" key="7">
    <source>
        <dbReference type="ARBA" id="ARBA00022840"/>
    </source>
</evidence>
<dbReference type="AlphaFoldDB" id="W6T3S3"/>
<feature type="transmembrane region" description="Helical" evidence="12">
    <location>
        <begin position="594"/>
        <end position="619"/>
    </location>
</feature>
<evidence type="ECO:0000313" key="15">
    <source>
        <dbReference type="Proteomes" id="UP000019247"/>
    </source>
</evidence>
<dbReference type="SUPFAM" id="SSF52540">
    <property type="entry name" value="P-loop containing nucleoside triphosphate hydrolases"/>
    <property type="match status" value="1"/>
</dbReference>
<name>W6T3S3_9LACO</name>